<name>A0A9J5XKS4_SOLCO</name>
<dbReference type="OrthoDB" id="1325176at2759"/>
<accession>A0A9J5XKS4</accession>
<dbReference type="PANTHER" id="PTHR34222">
    <property type="entry name" value="GAG_PRE-INTEGRS DOMAIN-CONTAINING PROTEIN"/>
    <property type="match status" value="1"/>
</dbReference>
<sequence>MAIMNNPFDGKGYQNLAPKRCVLIALSAKTIWDLSGHNDRILTAAKLKGVGWLDSLNTNVENPRFKGKKAKYNPNVTCTYCGKTGHMELNYFRLIGFPDDFQFTHEKGFNNQVKGNGDQIRGKGVMIMEETNNKQNFGIDISNQNYFQEQYNQFVKMLKHMKMEEGTNLGMEINANTVDGTIIKYLGSCFLRD</sequence>
<dbReference type="PANTHER" id="PTHR34222:SF33">
    <property type="entry name" value="RETROTRANSPOSON GAG DOMAIN-CONTAINING PROTEIN"/>
    <property type="match status" value="1"/>
</dbReference>
<reference evidence="1 2" key="1">
    <citation type="submission" date="2020-09" db="EMBL/GenBank/DDBJ databases">
        <title>De no assembly of potato wild relative species, Solanum commersonii.</title>
        <authorList>
            <person name="Cho K."/>
        </authorList>
    </citation>
    <scope>NUCLEOTIDE SEQUENCE [LARGE SCALE GENOMIC DNA]</scope>
    <source>
        <strain evidence="1">LZ3.2</strain>
        <tissue evidence="1">Leaf</tissue>
    </source>
</reference>
<keyword evidence="2" id="KW-1185">Reference proteome</keyword>
<dbReference type="AlphaFoldDB" id="A0A9J5XKS4"/>
<organism evidence="1 2">
    <name type="scientific">Solanum commersonii</name>
    <name type="common">Commerson's wild potato</name>
    <name type="synonym">Commerson's nightshade</name>
    <dbReference type="NCBI Taxonomy" id="4109"/>
    <lineage>
        <taxon>Eukaryota</taxon>
        <taxon>Viridiplantae</taxon>
        <taxon>Streptophyta</taxon>
        <taxon>Embryophyta</taxon>
        <taxon>Tracheophyta</taxon>
        <taxon>Spermatophyta</taxon>
        <taxon>Magnoliopsida</taxon>
        <taxon>eudicotyledons</taxon>
        <taxon>Gunneridae</taxon>
        <taxon>Pentapetalae</taxon>
        <taxon>asterids</taxon>
        <taxon>lamiids</taxon>
        <taxon>Solanales</taxon>
        <taxon>Solanaceae</taxon>
        <taxon>Solanoideae</taxon>
        <taxon>Solaneae</taxon>
        <taxon>Solanum</taxon>
    </lineage>
</organism>
<dbReference type="Proteomes" id="UP000824120">
    <property type="component" value="Chromosome 9"/>
</dbReference>
<dbReference type="EMBL" id="JACXVP010000009">
    <property type="protein sequence ID" value="KAG5588111.1"/>
    <property type="molecule type" value="Genomic_DNA"/>
</dbReference>
<gene>
    <name evidence="1" type="ORF">H5410_048545</name>
</gene>
<proteinExistence type="predicted"/>
<evidence type="ECO:0000313" key="2">
    <source>
        <dbReference type="Proteomes" id="UP000824120"/>
    </source>
</evidence>
<protein>
    <submittedName>
        <fullName evidence="1">Uncharacterized protein</fullName>
    </submittedName>
</protein>
<comment type="caution">
    <text evidence="1">The sequence shown here is derived from an EMBL/GenBank/DDBJ whole genome shotgun (WGS) entry which is preliminary data.</text>
</comment>
<evidence type="ECO:0000313" key="1">
    <source>
        <dbReference type="EMBL" id="KAG5588111.1"/>
    </source>
</evidence>